<feature type="domain" description="Major facilitator superfamily (MFS) profile" evidence="9">
    <location>
        <begin position="14"/>
        <end position="409"/>
    </location>
</feature>
<dbReference type="GO" id="GO:0022857">
    <property type="term" value="F:transmembrane transporter activity"/>
    <property type="evidence" value="ECO:0007669"/>
    <property type="project" value="InterPro"/>
</dbReference>
<organism evidence="10 11">
    <name type="scientific">Rhodobacter aestuarii</name>
    <dbReference type="NCBI Taxonomy" id="453582"/>
    <lineage>
        <taxon>Bacteria</taxon>
        <taxon>Pseudomonadati</taxon>
        <taxon>Pseudomonadota</taxon>
        <taxon>Alphaproteobacteria</taxon>
        <taxon>Rhodobacterales</taxon>
        <taxon>Rhodobacter group</taxon>
        <taxon>Rhodobacter</taxon>
    </lineage>
</organism>
<feature type="transmembrane region" description="Helical" evidence="8">
    <location>
        <begin position="386"/>
        <end position="403"/>
    </location>
</feature>
<feature type="transmembrane region" description="Helical" evidence="8">
    <location>
        <begin position="56"/>
        <end position="73"/>
    </location>
</feature>
<dbReference type="PROSITE" id="PS00216">
    <property type="entry name" value="SUGAR_TRANSPORT_1"/>
    <property type="match status" value="1"/>
</dbReference>
<evidence type="ECO:0000256" key="6">
    <source>
        <dbReference type="ARBA" id="ARBA00022989"/>
    </source>
</evidence>
<dbReference type="EMBL" id="FTOG01000009">
    <property type="protein sequence ID" value="SIT06359.1"/>
    <property type="molecule type" value="Genomic_DNA"/>
</dbReference>
<evidence type="ECO:0000313" key="10">
    <source>
        <dbReference type="EMBL" id="SIT06359.1"/>
    </source>
</evidence>
<dbReference type="PROSITE" id="PS50850">
    <property type="entry name" value="MFS"/>
    <property type="match status" value="1"/>
</dbReference>
<dbReference type="InterPro" id="IPR001958">
    <property type="entry name" value="Tet-R_TetA/multi-R_MdtG-like"/>
</dbReference>
<dbReference type="AlphaFoldDB" id="A0A1N7P7D5"/>
<feature type="transmembrane region" description="Helical" evidence="8">
    <location>
        <begin position="259"/>
        <end position="285"/>
    </location>
</feature>
<dbReference type="PANTHER" id="PTHR23504:SF15">
    <property type="entry name" value="MAJOR FACILITATOR SUPERFAMILY (MFS) PROFILE DOMAIN-CONTAINING PROTEIN"/>
    <property type="match status" value="1"/>
</dbReference>
<sequence>MSEITDPQRSNRRATAFILAVVFLDMAGLGLIVPVLPRLIEEVGGIALSEAVQVGSWLYASYALAQFLAAPLMGALSDRFGRRPLLLLALAGLCVDYLLYALAPSLAWLFAARITAGICGATPVIANAYIADITVPAQRARAFGWLGAALGLGFVMGPALGGLLGALGPRVPFWVAAGLAGANLIWGFFFLPETLARSKRRAIVWREANPFGVFAVFRRAKGVTRLIVVLGIYAFGSAVYPAIWPFWGIAKFGWSEAVIGLSLAAFGLVWAFFQGVLTGPTVAWLGERRAALLGLTISFVAAAGYGFAGGIGAVILLLIFHGPEGFAQPTLIAMMSRAVPEEEQGALQGGIGALESLAMLVGTLFFAQVFGYFLTDAAPVQSPDAAYFIAALVLALACALFALNKDKTDG</sequence>
<keyword evidence="4" id="KW-0813">Transport</keyword>
<evidence type="ECO:0000256" key="4">
    <source>
        <dbReference type="ARBA" id="ARBA00022448"/>
    </source>
</evidence>
<dbReference type="GO" id="GO:0016020">
    <property type="term" value="C:membrane"/>
    <property type="evidence" value="ECO:0007669"/>
    <property type="project" value="UniProtKB-SubCell"/>
</dbReference>
<evidence type="ECO:0000256" key="7">
    <source>
        <dbReference type="ARBA" id="ARBA00023136"/>
    </source>
</evidence>
<feature type="transmembrane region" description="Helical" evidence="8">
    <location>
        <begin position="109"/>
        <end position="130"/>
    </location>
</feature>
<evidence type="ECO:0000256" key="5">
    <source>
        <dbReference type="ARBA" id="ARBA00022692"/>
    </source>
</evidence>
<evidence type="ECO:0000259" key="9">
    <source>
        <dbReference type="PROSITE" id="PS50850"/>
    </source>
</evidence>
<evidence type="ECO:0000313" key="11">
    <source>
        <dbReference type="Proteomes" id="UP000186221"/>
    </source>
</evidence>
<name>A0A1N7P7D5_9RHOB</name>
<proteinExistence type="inferred from homology"/>
<keyword evidence="11" id="KW-1185">Reference proteome</keyword>
<accession>A0A1N7P7D5</accession>
<dbReference type="PRINTS" id="PR01035">
    <property type="entry name" value="TCRTETA"/>
</dbReference>
<dbReference type="STRING" id="453582.SAMN05421580_109108"/>
<gene>
    <name evidence="10" type="ORF">SAMN05421580_109108</name>
</gene>
<feature type="transmembrane region" description="Helical" evidence="8">
    <location>
        <begin position="173"/>
        <end position="191"/>
    </location>
</feature>
<dbReference type="PANTHER" id="PTHR23504">
    <property type="entry name" value="MAJOR FACILITATOR SUPERFAMILY DOMAIN-CONTAINING PROTEIN 10"/>
    <property type="match status" value="1"/>
</dbReference>
<keyword evidence="5 8" id="KW-0812">Transmembrane</keyword>
<evidence type="ECO:0000256" key="3">
    <source>
        <dbReference type="ARBA" id="ARBA00007520"/>
    </source>
</evidence>
<evidence type="ECO:0000256" key="2">
    <source>
        <dbReference type="ARBA" id="ARBA00004141"/>
    </source>
</evidence>
<feature type="transmembrane region" description="Helical" evidence="8">
    <location>
        <begin position="85"/>
        <end position="103"/>
    </location>
</feature>
<keyword evidence="6 8" id="KW-1133">Transmembrane helix</keyword>
<comment type="similarity">
    <text evidence="3">Belongs to the major facilitator superfamily. TCR/Tet family.</text>
</comment>
<protein>
    <submittedName>
        <fullName evidence="10">MFS transporter, DHA1 family, tetracycline resistance protein</fullName>
    </submittedName>
</protein>
<feature type="transmembrane region" description="Helical" evidence="8">
    <location>
        <begin position="357"/>
        <end position="374"/>
    </location>
</feature>
<dbReference type="Proteomes" id="UP000186221">
    <property type="component" value="Unassembled WGS sequence"/>
</dbReference>
<evidence type="ECO:0000256" key="1">
    <source>
        <dbReference type="ARBA" id="ARBA00003279"/>
    </source>
</evidence>
<dbReference type="Gene3D" id="1.20.1250.20">
    <property type="entry name" value="MFS general substrate transporter like domains"/>
    <property type="match status" value="1"/>
</dbReference>
<dbReference type="InterPro" id="IPR011701">
    <property type="entry name" value="MFS"/>
</dbReference>
<dbReference type="RefSeq" id="WP_076485624.1">
    <property type="nucleotide sequence ID" value="NZ_FTOG01000009.1"/>
</dbReference>
<dbReference type="Pfam" id="PF07690">
    <property type="entry name" value="MFS_1"/>
    <property type="match status" value="1"/>
</dbReference>
<feature type="transmembrane region" description="Helical" evidence="8">
    <location>
        <begin position="142"/>
        <end position="167"/>
    </location>
</feature>
<comment type="function">
    <text evidence="1">Resistance to tetracycline by an active tetracycline efflux. This is an energy-dependent process that decreases the accumulation of the antibiotic in whole cells. This protein functions as a metal-tetracycline/H(+) antiporter.</text>
</comment>
<comment type="subcellular location">
    <subcellularLocation>
        <location evidence="2">Membrane</location>
        <topology evidence="2">Multi-pass membrane protein</topology>
    </subcellularLocation>
</comment>
<feature type="transmembrane region" description="Helical" evidence="8">
    <location>
        <begin position="292"/>
        <end position="320"/>
    </location>
</feature>
<dbReference type="InterPro" id="IPR020846">
    <property type="entry name" value="MFS_dom"/>
</dbReference>
<dbReference type="SUPFAM" id="SSF103473">
    <property type="entry name" value="MFS general substrate transporter"/>
    <property type="match status" value="1"/>
</dbReference>
<keyword evidence="7 8" id="KW-0472">Membrane</keyword>
<dbReference type="InterPro" id="IPR036259">
    <property type="entry name" value="MFS_trans_sf"/>
</dbReference>
<dbReference type="InterPro" id="IPR005829">
    <property type="entry name" value="Sugar_transporter_CS"/>
</dbReference>
<evidence type="ECO:0000256" key="8">
    <source>
        <dbReference type="SAM" id="Phobius"/>
    </source>
</evidence>
<feature type="transmembrane region" description="Helical" evidence="8">
    <location>
        <begin position="226"/>
        <end position="247"/>
    </location>
</feature>
<reference evidence="11" key="1">
    <citation type="submission" date="2017-01" db="EMBL/GenBank/DDBJ databases">
        <authorList>
            <person name="Varghese N."/>
            <person name="Submissions S."/>
        </authorList>
    </citation>
    <scope>NUCLEOTIDE SEQUENCE [LARGE SCALE GENOMIC DNA]</scope>
    <source>
        <strain evidence="11">DSM 19945</strain>
    </source>
</reference>
<feature type="transmembrane region" description="Helical" evidence="8">
    <location>
        <begin position="16"/>
        <end position="36"/>
    </location>
</feature>